<sequence length="67" mass="7327">MNARPVCKFLVVGRSVITVLTKDGWSGGHHEKPGPAYHESIAGIGNHHICQNGIRKYGSARQKHPRA</sequence>
<dbReference type="EMBL" id="CYGY02000102">
    <property type="protein sequence ID" value="SIT51155.1"/>
    <property type="molecule type" value="Genomic_DNA"/>
</dbReference>
<organism evidence="1 2">
    <name type="scientific">Paraburkholderia piptadeniae</name>
    <dbReference type="NCBI Taxonomy" id="1701573"/>
    <lineage>
        <taxon>Bacteria</taxon>
        <taxon>Pseudomonadati</taxon>
        <taxon>Pseudomonadota</taxon>
        <taxon>Betaproteobacteria</taxon>
        <taxon>Burkholderiales</taxon>
        <taxon>Burkholderiaceae</taxon>
        <taxon>Paraburkholderia</taxon>
    </lineage>
</organism>
<gene>
    <name evidence="1" type="ORF">BN2476_1020014</name>
</gene>
<dbReference type="Proteomes" id="UP000195569">
    <property type="component" value="Unassembled WGS sequence"/>
</dbReference>
<protein>
    <submittedName>
        <fullName evidence="1">Uncharacterized protein</fullName>
    </submittedName>
</protein>
<keyword evidence="2" id="KW-1185">Reference proteome</keyword>
<evidence type="ECO:0000313" key="2">
    <source>
        <dbReference type="Proteomes" id="UP000195569"/>
    </source>
</evidence>
<evidence type="ECO:0000313" key="1">
    <source>
        <dbReference type="EMBL" id="SIT51155.1"/>
    </source>
</evidence>
<accession>A0A1N7SUX5</accession>
<dbReference type="AlphaFoldDB" id="A0A1N7SUX5"/>
<proteinExistence type="predicted"/>
<comment type="caution">
    <text evidence="1">The sequence shown here is derived from an EMBL/GenBank/DDBJ whole genome shotgun (WGS) entry which is preliminary data.</text>
</comment>
<reference evidence="1" key="1">
    <citation type="submission" date="2016-12" db="EMBL/GenBank/DDBJ databases">
        <authorList>
            <person name="Moulin L."/>
        </authorList>
    </citation>
    <scope>NUCLEOTIDE SEQUENCE [LARGE SCALE GENOMIC DNA]</scope>
    <source>
        <strain evidence="1">STM 7183</strain>
    </source>
</reference>
<name>A0A1N7SUX5_9BURK</name>